<organism evidence="1">
    <name type="scientific">Rhizophora mucronata</name>
    <name type="common">Asiatic mangrove</name>
    <dbReference type="NCBI Taxonomy" id="61149"/>
    <lineage>
        <taxon>Eukaryota</taxon>
        <taxon>Viridiplantae</taxon>
        <taxon>Streptophyta</taxon>
        <taxon>Embryophyta</taxon>
        <taxon>Tracheophyta</taxon>
        <taxon>Spermatophyta</taxon>
        <taxon>Magnoliopsida</taxon>
        <taxon>eudicotyledons</taxon>
        <taxon>Gunneridae</taxon>
        <taxon>Pentapetalae</taxon>
        <taxon>rosids</taxon>
        <taxon>fabids</taxon>
        <taxon>Malpighiales</taxon>
        <taxon>Rhizophoraceae</taxon>
        <taxon>Rhizophora</taxon>
    </lineage>
</organism>
<dbReference type="EMBL" id="GGEC01084859">
    <property type="protein sequence ID" value="MBX65343.1"/>
    <property type="molecule type" value="Transcribed_RNA"/>
</dbReference>
<protein>
    <submittedName>
        <fullName evidence="1">Uncharacterized protein</fullName>
    </submittedName>
</protein>
<proteinExistence type="predicted"/>
<evidence type="ECO:0000313" key="1">
    <source>
        <dbReference type="EMBL" id="MBX65343.1"/>
    </source>
</evidence>
<accession>A0A2P2QEB6</accession>
<dbReference type="AlphaFoldDB" id="A0A2P2QEB6"/>
<reference evidence="1" key="1">
    <citation type="submission" date="2018-02" db="EMBL/GenBank/DDBJ databases">
        <title>Rhizophora mucronata_Transcriptome.</title>
        <authorList>
            <person name="Meera S.P."/>
            <person name="Sreeshan A."/>
            <person name="Augustine A."/>
        </authorList>
    </citation>
    <scope>NUCLEOTIDE SEQUENCE</scope>
    <source>
        <tissue evidence="1">Leaf</tissue>
    </source>
</reference>
<sequence length="28" mass="3216">MLRSSKRAQPCILSPCSLAKCNRQMKHK</sequence>
<name>A0A2P2QEB6_RHIMU</name>